<dbReference type="PANTHER" id="PTHR35908">
    <property type="entry name" value="HYPOTHETICAL FUSION PROTEIN"/>
    <property type="match status" value="1"/>
</dbReference>
<comment type="caution">
    <text evidence="2">The sequence shown here is derived from an EMBL/GenBank/DDBJ whole genome shotgun (WGS) entry which is preliminary data.</text>
</comment>
<evidence type="ECO:0000313" key="3">
    <source>
        <dbReference type="Proteomes" id="UP001555826"/>
    </source>
</evidence>
<dbReference type="EMBL" id="JBFNQN010000012">
    <property type="protein sequence ID" value="MEW9266524.1"/>
    <property type="molecule type" value="Genomic_DNA"/>
</dbReference>
<feature type="domain" description="VOC" evidence="1">
    <location>
        <begin position="7"/>
        <end position="133"/>
    </location>
</feature>
<gene>
    <name evidence="2" type="ORF">AB1207_17370</name>
</gene>
<dbReference type="RefSeq" id="WP_367639662.1">
    <property type="nucleotide sequence ID" value="NZ_JBFNQN010000012.1"/>
</dbReference>
<protein>
    <submittedName>
        <fullName evidence="2">VOC family protein</fullName>
    </submittedName>
</protein>
<keyword evidence="3" id="KW-1185">Reference proteome</keyword>
<evidence type="ECO:0000313" key="2">
    <source>
        <dbReference type="EMBL" id="MEW9266524.1"/>
    </source>
</evidence>
<reference evidence="2 3" key="1">
    <citation type="submission" date="2024-07" db="EMBL/GenBank/DDBJ databases">
        <authorList>
            <person name="Thanompreechachai J."/>
            <person name="Duangmal K."/>
        </authorList>
    </citation>
    <scope>NUCLEOTIDE SEQUENCE [LARGE SCALE GENOMIC DNA]</scope>
    <source>
        <strain evidence="2 3">KCTC 19886</strain>
    </source>
</reference>
<dbReference type="InterPro" id="IPR037523">
    <property type="entry name" value="VOC_core"/>
</dbReference>
<accession>A0ABV3PA58</accession>
<dbReference type="Gene3D" id="3.10.180.10">
    <property type="entry name" value="2,3-Dihydroxybiphenyl 1,2-Dioxygenase, domain 1"/>
    <property type="match status" value="1"/>
</dbReference>
<dbReference type="CDD" id="cd06587">
    <property type="entry name" value="VOC"/>
    <property type="match status" value="1"/>
</dbReference>
<dbReference type="InterPro" id="IPR029068">
    <property type="entry name" value="Glyas_Bleomycin-R_OHBP_Dase"/>
</dbReference>
<name>A0ABV3PA58_9ACTN</name>
<dbReference type="InterPro" id="IPR041581">
    <property type="entry name" value="Glyoxalase_6"/>
</dbReference>
<evidence type="ECO:0000259" key="1">
    <source>
        <dbReference type="PROSITE" id="PS51819"/>
    </source>
</evidence>
<dbReference type="Pfam" id="PF18029">
    <property type="entry name" value="Glyoxalase_6"/>
    <property type="match status" value="1"/>
</dbReference>
<proteinExistence type="predicted"/>
<dbReference type="PANTHER" id="PTHR35908:SF1">
    <property type="entry name" value="CONSERVED PROTEIN"/>
    <property type="match status" value="1"/>
</dbReference>
<dbReference type="PROSITE" id="PS51819">
    <property type="entry name" value="VOC"/>
    <property type="match status" value="1"/>
</dbReference>
<dbReference type="SUPFAM" id="SSF54593">
    <property type="entry name" value="Glyoxalase/Bleomycin resistance protein/Dihydroxybiphenyl dioxygenase"/>
    <property type="match status" value="1"/>
</dbReference>
<dbReference type="Proteomes" id="UP001555826">
    <property type="component" value="Unassembled WGS sequence"/>
</dbReference>
<sequence>MDVPFPRALHTVLDTTDARALAEFYRALLGLRYRDGDEGTGPADWLVLTEGDGSRVLAFQQVDDLPRPTWPTGRVPQQVHVDFTVPDREVLEHHQQRALELGATLLLDRTDDPDEPLYVDADPAGHPFCLFVA</sequence>
<organism evidence="2 3">
    <name type="scientific">Kineococcus endophyticus</name>
    <dbReference type="NCBI Taxonomy" id="1181883"/>
    <lineage>
        <taxon>Bacteria</taxon>
        <taxon>Bacillati</taxon>
        <taxon>Actinomycetota</taxon>
        <taxon>Actinomycetes</taxon>
        <taxon>Kineosporiales</taxon>
        <taxon>Kineosporiaceae</taxon>
        <taxon>Kineococcus</taxon>
    </lineage>
</organism>